<dbReference type="Proteomes" id="UP000829196">
    <property type="component" value="Unassembled WGS sequence"/>
</dbReference>
<dbReference type="GO" id="GO:0003729">
    <property type="term" value="F:mRNA binding"/>
    <property type="evidence" value="ECO:0007669"/>
    <property type="project" value="TreeGrafter"/>
</dbReference>
<accession>A0A8T3AZF7</accession>
<keyword evidence="1 2" id="KW-0694">RNA-binding</keyword>
<protein>
    <recommendedName>
        <fullName evidence="4">RRM domain-containing protein</fullName>
    </recommendedName>
</protein>
<gene>
    <name evidence="5" type="ORF">KFK09_016262</name>
</gene>
<dbReference type="InterPro" id="IPR012677">
    <property type="entry name" value="Nucleotide-bd_a/b_plait_sf"/>
</dbReference>
<dbReference type="AlphaFoldDB" id="A0A8T3AZF7"/>
<reference evidence="5" key="1">
    <citation type="journal article" date="2022" name="Front. Genet.">
        <title>Chromosome-Scale Assembly of the Dendrobium nobile Genome Provides Insights Into the Molecular Mechanism of the Biosynthesis of the Medicinal Active Ingredient of Dendrobium.</title>
        <authorList>
            <person name="Xu Q."/>
            <person name="Niu S.-C."/>
            <person name="Li K.-L."/>
            <person name="Zheng P.-J."/>
            <person name="Zhang X.-J."/>
            <person name="Jia Y."/>
            <person name="Liu Y."/>
            <person name="Niu Y.-X."/>
            <person name="Yu L.-H."/>
            <person name="Chen D.-F."/>
            <person name="Zhang G.-Q."/>
        </authorList>
    </citation>
    <scope>NUCLEOTIDE SEQUENCE</scope>
    <source>
        <tissue evidence="5">Leaf</tissue>
    </source>
</reference>
<dbReference type="CDD" id="cd21609">
    <property type="entry name" value="RRM1_PSRP2_like"/>
    <property type="match status" value="1"/>
</dbReference>
<comment type="caution">
    <text evidence="5">The sequence shown here is derived from an EMBL/GenBank/DDBJ whole genome shotgun (WGS) entry which is preliminary data.</text>
</comment>
<dbReference type="SMART" id="SM00360">
    <property type="entry name" value="RRM"/>
    <property type="match status" value="2"/>
</dbReference>
<evidence type="ECO:0000259" key="4">
    <source>
        <dbReference type="PROSITE" id="PS50102"/>
    </source>
</evidence>
<sequence length="459" mass="50049">MAAAAGVGLISPSGAISATKTQNFFLFLSSSHPEIKRFCFQTSLRLVRLRPIISLAPPHRRVFPSLSATAPFIESYREEELLGAEEEPLGTEEAQVVQKRELTPRSSSRDAGRLYVGNLPFSITSSELSEIFSQAGTVETVEIVYDRVTNRSRGFGFITMASADEANEAIRMFDGAQVGGRTLKVNFPEVPRGGEREMMGLSPRAVSIGYKDSSYKIYAGNLGWTVTSDILRDAFSACSGLVGAKVIYERDLGRSRGFGFVNFASAEDCQAALQTMDGKMVAGRPLRLSLSSEKTPSMGTIGGSEVTALGSEATTGARLSFGSITAIRLRSFDAIPFLLERKFQHFDRKKNQRELAGWNSLAGTVTFSLPAASPAPCAVRLRPFDDFLHPIGSHDILIGINNWSSSLLLLLQSCLALLLHRLSLSVGSEVTHFDRKQQRELACTEDNFLPFARSFGQIP</sequence>
<dbReference type="OrthoDB" id="439808at2759"/>
<feature type="region of interest" description="Disordered" evidence="3">
    <location>
        <begin position="85"/>
        <end position="105"/>
    </location>
</feature>
<evidence type="ECO:0000256" key="2">
    <source>
        <dbReference type="PROSITE-ProRule" id="PRU00176"/>
    </source>
</evidence>
<dbReference type="InterPro" id="IPR050502">
    <property type="entry name" value="Euk_RNA-bind_prot"/>
</dbReference>
<dbReference type="SMR" id="A0A8T3AZF7"/>
<feature type="domain" description="RRM" evidence="4">
    <location>
        <begin position="112"/>
        <end position="190"/>
    </location>
</feature>
<dbReference type="InterPro" id="IPR035979">
    <property type="entry name" value="RBD_domain_sf"/>
</dbReference>
<dbReference type="InterPro" id="IPR000504">
    <property type="entry name" value="RRM_dom"/>
</dbReference>
<dbReference type="PROSITE" id="PS50102">
    <property type="entry name" value="RRM"/>
    <property type="match status" value="2"/>
</dbReference>
<dbReference type="GO" id="GO:0009535">
    <property type="term" value="C:chloroplast thylakoid membrane"/>
    <property type="evidence" value="ECO:0007669"/>
    <property type="project" value="TreeGrafter"/>
</dbReference>
<evidence type="ECO:0000256" key="3">
    <source>
        <dbReference type="SAM" id="MobiDB-lite"/>
    </source>
</evidence>
<dbReference type="PANTHER" id="PTHR48025">
    <property type="entry name" value="OS02G0815200 PROTEIN"/>
    <property type="match status" value="1"/>
</dbReference>
<evidence type="ECO:0000256" key="1">
    <source>
        <dbReference type="ARBA" id="ARBA00022884"/>
    </source>
</evidence>
<proteinExistence type="predicted"/>
<feature type="domain" description="RRM" evidence="4">
    <location>
        <begin position="215"/>
        <end position="293"/>
    </location>
</feature>
<dbReference type="SUPFAM" id="SSF54928">
    <property type="entry name" value="RNA-binding domain, RBD"/>
    <property type="match status" value="2"/>
</dbReference>
<evidence type="ECO:0000313" key="5">
    <source>
        <dbReference type="EMBL" id="KAI0501318.1"/>
    </source>
</evidence>
<dbReference type="Pfam" id="PF00076">
    <property type="entry name" value="RRM_1"/>
    <property type="match status" value="2"/>
</dbReference>
<dbReference type="PANTHER" id="PTHR48025:SF11">
    <property type="entry name" value="RNA-BINDING PROTEIN CP33, CHLOROPLASTIC"/>
    <property type="match status" value="1"/>
</dbReference>
<keyword evidence="6" id="KW-1185">Reference proteome</keyword>
<name>A0A8T3AZF7_DENNO</name>
<dbReference type="EMBL" id="JAGYWB010000012">
    <property type="protein sequence ID" value="KAI0501318.1"/>
    <property type="molecule type" value="Genomic_DNA"/>
</dbReference>
<evidence type="ECO:0000313" key="6">
    <source>
        <dbReference type="Proteomes" id="UP000829196"/>
    </source>
</evidence>
<organism evidence="5 6">
    <name type="scientific">Dendrobium nobile</name>
    <name type="common">Orchid</name>
    <dbReference type="NCBI Taxonomy" id="94219"/>
    <lineage>
        <taxon>Eukaryota</taxon>
        <taxon>Viridiplantae</taxon>
        <taxon>Streptophyta</taxon>
        <taxon>Embryophyta</taxon>
        <taxon>Tracheophyta</taxon>
        <taxon>Spermatophyta</taxon>
        <taxon>Magnoliopsida</taxon>
        <taxon>Liliopsida</taxon>
        <taxon>Asparagales</taxon>
        <taxon>Orchidaceae</taxon>
        <taxon>Epidendroideae</taxon>
        <taxon>Malaxideae</taxon>
        <taxon>Dendrobiinae</taxon>
        <taxon>Dendrobium</taxon>
    </lineage>
</organism>
<dbReference type="GO" id="GO:1901259">
    <property type="term" value="P:chloroplast rRNA processing"/>
    <property type="evidence" value="ECO:0007669"/>
    <property type="project" value="TreeGrafter"/>
</dbReference>
<dbReference type="Gene3D" id="3.30.70.330">
    <property type="match status" value="2"/>
</dbReference>